<comment type="catalytic activity">
    <reaction evidence="1">
        <text>2-dehydro-3-deoxy-6-phospho-D-gluconate = D-glyceraldehyde 3-phosphate + pyruvate</text>
        <dbReference type="Rhea" id="RHEA:17089"/>
        <dbReference type="ChEBI" id="CHEBI:15361"/>
        <dbReference type="ChEBI" id="CHEBI:57569"/>
        <dbReference type="ChEBI" id="CHEBI:59776"/>
        <dbReference type="EC" id="4.1.2.14"/>
    </reaction>
</comment>
<dbReference type="InterPro" id="IPR000887">
    <property type="entry name" value="Aldlse_KDPG_KHG"/>
</dbReference>
<dbReference type="PROSITE" id="PS00159">
    <property type="entry name" value="ALDOLASE_KDPG_KHG_1"/>
    <property type="match status" value="1"/>
</dbReference>
<dbReference type="GO" id="GO:0008675">
    <property type="term" value="F:2-dehydro-3-deoxy-phosphogluconate aldolase activity"/>
    <property type="evidence" value="ECO:0007669"/>
    <property type="project" value="UniProtKB-EC"/>
</dbReference>
<evidence type="ECO:0000313" key="10">
    <source>
        <dbReference type="Proteomes" id="UP000281726"/>
    </source>
</evidence>
<evidence type="ECO:0000256" key="8">
    <source>
        <dbReference type="ARBA" id="ARBA00023277"/>
    </source>
</evidence>
<organism evidence="9 10">
    <name type="scientific">Micromonospora endolithica</name>
    <dbReference type="NCBI Taxonomy" id="230091"/>
    <lineage>
        <taxon>Bacteria</taxon>
        <taxon>Bacillati</taxon>
        <taxon>Actinomycetota</taxon>
        <taxon>Actinomycetes</taxon>
        <taxon>Micromonosporales</taxon>
        <taxon>Micromonosporaceae</taxon>
        <taxon>Micromonospora</taxon>
    </lineage>
</organism>
<dbReference type="AlphaFoldDB" id="A0A3A9ZAN9"/>
<comment type="pathway">
    <text evidence="2">Carbohydrate acid metabolism; 2-dehydro-3-deoxy-D-gluconate degradation; D-glyceraldehyde 3-phosphate and pyruvate from 2-dehydro-3-deoxy-D-gluconate: step 2/2.</text>
</comment>
<dbReference type="InterPro" id="IPR031338">
    <property type="entry name" value="KDPG/KHG_AS_2"/>
</dbReference>
<evidence type="ECO:0000256" key="4">
    <source>
        <dbReference type="ARBA" id="ARBA00011233"/>
    </source>
</evidence>
<dbReference type="Gene3D" id="3.20.20.70">
    <property type="entry name" value="Aldolase class I"/>
    <property type="match status" value="1"/>
</dbReference>
<dbReference type="EMBL" id="RBAK01000006">
    <property type="protein sequence ID" value="RKN45390.1"/>
    <property type="molecule type" value="Genomic_DNA"/>
</dbReference>
<keyword evidence="10" id="KW-1185">Reference proteome</keyword>
<evidence type="ECO:0000256" key="3">
    <source>
        <dbReference type="ARBA" id="ARBA00006906"/>
    </source>
</evidence>
<gene>
    <name evidence="9" type="primary">eda</name>
    <name evidence="9" type="ORF">D7223_17435</name>
</gene>
<dbReference type="PANTHER" id="PTHR30246:SF1">
    <property type="entry name" value="2-DEHYDRO-3-DEOXY-6-PHOSPHOGALACTONATE ALDOLASE-RELATED"/>
    <property type="match status" value="1"/>
</dbReference>
<comment type="subunit">
    <text evidence="4">Homotrimer.</text>
</comment>
<evidence type="ECO:0000313" key="9">
    <source>
        <dbReference type="EMBL" id="RKN45390.1"/>
    </source>
</evidence>
<evidence type="ECO:0000256" key="7">
    <source>
        <dbReference type="ARBA" id="ARBA00023270"/>
    </source>
</evidence>
<accession>A0A3A9ZAN9</accession>
<reference evidence="9 10" key="1">
    <citation type="journal article" date="2004" name="Syst. Appl. Microbiol.">
        <title>Cryptoendolithic actinomycetes from antarctic sandstone rock samples: Micromonospora endolithica sp. nov. and two isolates related to Micromonospora coerulea Jensen 1932.</title>
        <authorList>
            <person name="Hirsch P."/>
            <person name="Mevs U."/>
            <person name="Kroppenstedt R.M."/>
            <person name="Schumann P."/>
            <person name="Stackebrandt E."/>
        </authorList>
    </citation>
    <scope>NUCLEOTIDE SEQUENCE [LARGE SCALE GENOMIC DNA]</scope>
    <source>
        <strain evidence="9 10">JCM 12677</strain>
    </source>
</reference>
<name>A0A3A9ZAN9_9ACTN</name>
<proteinExistence type="inferred from homology"/>
<dbReference type="InterPro" id="IPR031337">
    <property type="entry name" value="KDPG/KHG_AS_1"/>
</dbReference>
<dbReference type="PANTHER" id="PTHR30246">
    <property type="entry name" value="2-KETO-3-DEOXY-6-PHOSPHOGLUCONATE ALDOLASE"/>
    <property type="match status" value="1"/>
</dbReference>
<protein>
    <recommendedName>
        <fullName evidence="5">2-dehydro-3-deoxy-phosphogluconate aldolase</fullName>
        <ecNumber evidence="5">4.1.2.14</ecNumber>
    </recommendedName>
</protein>
<evidence type="ECO:0000256" key="6">
    <source>
        <dbReference type="ARBA" id="ARBA00023239"/>
    </source>
</evidence>
<dbReference type="SUPFAM" id="SSF51569">
    <property type="entry name" value="Aldolase"/>
    <property type="match status" value="1"/>
</dbReference>
<evidence type="ECO:0000256" key="2">
    <source>
        <dbReference type="ARBA" id="ARBA00004736"/>
    </source>
</evidence>
<dbReference type="PROSITE" id="PS00160">
    <property type="entry name" value="ALDOLASE_KDPG_KHG_2"/>
    <property type="match status" value="1"/>
</dbReference>
<keyword evidence="6 9" id="KW-0456">Lyase</keyword>
<dbReference type="Pfam" id="PF01081">
    <property type="entry name" value="Aldolase"/>
    <property type="match status" value="1"/>
</dbReference>
<dbReference type="InterPro" id="IPR013785">
    <property type="entry name" value="Aldolase_TIM"/>
</dbReference>
<dbReference type="Proteomes" id="UP000281726">
    <property type="component" value="Unassembled WGS sequence"/>
</dbReference>
<dbReference type="EC" id="4.1.2.14" evidence="5"/>
<comment type="similarity">
    <text evidence="3">Belongs to the KHG/KDPG aldolase family.</text>
</comment>
<dbReference type="NCBIfam" id="TIGR01182">
    <property type="entry name" value="eda"/>
    <property type="match status" value="1"/>
</dbReference>
<evidence type="ECO:0000256" key="1">
    <source>
        <dbReference type="ARBA" id="ARBA00000654"/>
    </source>
</evidence>
<keyword evidence="8" id="KW-0119">Carbohydrate metabolism</keyword>
<dbReference type="CDD" id="cd00452">
    <property type="entry name" value="KDPG_aldolase"/>
    <property type="match status" value="1"/>
</dbReference>
<comment type="caution">
    <text evidence="9">The sequence shown here is derived from an EMBL/GenBank/DDBJ whole genome shotgun (WGS) entry which is preliminary data.</text>
</comment>
<sequence length="216" mass="21757">MVTYVTDVHENEQLSVGRVLPVVVLDDARHADALGDALVKGGLAAVEVTLRTPAGLAAIAKLAARGDLTVGAGTVLDAAQAGRAVAAGARFVVTPGFAPAVVDACRTAGVPVVPGAATATEIQMALDAGLDTVKFFPARQLGGVEMIKALAAPFRGVRFIPTGGITPDVIADYLAVPAVLAVGASWIVAAELIADEDWDEITARTRQALASAGGAA</sequence>
<keyword evidence="7" id="KW-0704">Schiff base</keyword>
<dbReference type="OrthoDB" id="9805177at2"/>
<evidence type="ECO:0000256" key="5">
    <source>
        <dbReference type="ARBA" id="ARBA00013063"/>
    </source>
</evidence>